<sequence length="180" mass="20881">MTQTRRRWLWFLMGLAYSAATSAQVPPMGRWQREGTNAFGTRTTYVYEFRPDNQFVFERKVRSDKRKFTTHVVVAGTWQATAFSDSQWQALANEHPALMPYYNDDRLASARKITVHLNRVLSSVARHDDGRVETGEAESLAQVWGTARFDELLTKPDNNQHLTIFSRDDDKLLSLVFHRE</sequence>
<reference evidence="2 3" key="1">
    <citation type="submission" date="2021-03" db="EMBL/GenBank/DDBJ databases">
        <title>Fibrella sp. HMF5036 genome sequencing and assembly.</title>
        <authorList>
            <person name="Kang H."/>
            <person name="Kim H."/>
            <person name="Bae S."/>
            <person name="Joh K."/>
        </authorList>
    </citation>
    <scope>NUCLEOTIDE SEQUENCE [LARGE SCALE GENOMIC DNA]</scope>
    <source>
        <strain evidence="2 3">HMF5036</strain>
    </source>
</reference>
<dbReference type="AlphaFoldDB" id="A0A939G7V9"/>
<evidence type="ECO:0000256" key="1">
    <source>
        <dbReference type="SAM" id="SignalP"/>
    </source>
</evidence>
<dbReference type="RefSeq" id="WP_207337794.1">
    <property type="nucleotide sequence ID" value="NZ_JAFMYU010000023.1"/>
</dbReference>
<evidence type="ECO:0000313" key="3">
    <source>
        <dbReference type="Proteomes" id="UP000664795"/>
    </source>
</evidence>
<organism evidence="2 3">
    <name type="scientific">Fibrella aquatilis</name>
    <dbReference type="NCBI Taxonomy" id="2817059"/>
    <lineage>
        <taxon>Bacteria</taxon>
        <taxon>Pseudomonadati</taxon>
        <taxon>Bacteroidota</taxon>
        <taxon>Cytophagia</taxon>
        <taxon>Cytophagales</taxon>
        <taxon>Spirosomataceae</taxon>
        <taxon>Fibrella</taxon>
    </lineage>
</organism>
<proteinExistence type="predicted"/>
<accession>A0A939G7V9</accession>
<dbReference type="Proteomes" id="UP000664795">
    <property type="component" value="Unassembled WGS sequence"/>
</dbReference>
<keyword evidence="3" id="KW-1185">Reference proteome</keyword>
<comment type="caution">
    <text evidence="2">The sequence shown here is derived from an EMBL/GenBank/DDBJ whole genome shotgun (WGS) entry which is preliminary data.</text>
</comment>
<name>A0A939G7V9_9BACT</name>
<feature type="signal peptide" evidence="1">
    <location>
        <begin position="1"/>
        <end position="23"/>
    </location>
</feature>
<gene>
    <name evidence="2" type="ORF">J2I48_22665</name>
</gene>
<feature type="chain" id="PRO_5037117945" evidence="1">
    <location>
        <begin position="24"/>
        <end position="180"/>
    </location>
</feature>
<dbReference type="EMBL" id="JAFMYU010000023">
    <property type="protein sequence ID" value="MBO0933829.1"/>
    <property type="molecule type" value="Genomic_DNA"/>
</dbReference>
<protein>
    <submittedName>
        <fullName evidence="2">Uncharacterized protein</fullName>
    </submittedName>
</protein>
<keyword evidence="1" id="KW-0732">Signal</keyword>
<evidence type="ECO:0000313" key="2">
    <source>
        <dbReference type="EMBL" id="MBO0933829.1"/>
    </source>
</evidence>